<accession>A0A504YUX0</accession>
<keyword evidence="2 5" id="KW-0812">Transmembrane</keyword>
<dbReference type="PANTHER" id="PTHR12988">
    <property type="entry name" value="SPHINGOMYELIN PHOSPHODIESTERASE 4"/>
    <property type="match status" value="1"/>
</dbReference>
<evidence type="ECO:0000256" key="2">
    <source>
        <dbReference type="ARBA" id="ARBA00022692"/>
    </source>
</evidence>
<organism evidence="6 7">
    <name type="scientific">Fasciola gigantica</name>
    <name type="common">Giant liver fluke</name>
    <dbReference type="NCBI Taxonomy" id="46835"/>
    <lineage>
        <taxon>Eukaryota</taxon>
        <taxon>Metazoa</taxon>
        <taxon>Spiralia</taxon>
        <taxon>Lophotrochozoa</taxon>
        <taxon>Platyhelminthes</taxon>
        <taxon>Trematoda</taxon>
        <taxon>Digenea</taxon>
        <taxon>Plagiorchiida</taxon>
        <taxon>Echinostomata</taxon>
        <taxon>Echinostomatoidea</taxon>
        <taxon>Fasciolidae</taxon>
        <taxon>Fasciola</taxon>
    </lineage>
</organism>
<dbReference type="EMBL" id="SUNJ01004879">
    <property type="protein sequence ID" value="TPP64096.1"/>
    <property type="molecule type" value="Genomic_DNA"/>
</dbReference>
<dbReference type="OrthoDB" id="10251508at2759"/>
<protein>
    <submittedName>
        <fullName evidence="6">Sphingomyelin phosphodiesterase 4</fullName>
    </submittedName>
</protein>
<keyword evidence="4 5" id="KW-0472">Membrane</keyword>
<comment type="subcellular location">
    <subcellularLocation>
        <location evidence="1">Membrane</location>
        <topology evidence="1">Single-pass membrane protein</topology>
    </subcellularLocation>
</comment>
<dbReference type="GO" id="GO:0006685">
    <property type="term" value="P:sphingomyelin catabolic process"/>
    <property type="evidence" value="ECO:0007669"/>
    <property type="project" value="TreeGrafter"/>
</dbReference>
<reference evidence="6 7" key="1">
    <citation type="submission" date="2019-04" db="EMBL/GenBank/DDBJ databases">
        <title>Annotation for the trematode Fasciola gigantica.</title>
        <authorList>
            <person name="Choi Y.-J."/>
        </authorList>
    </citation>
    <scope>NUCLEOTIDE SEQUENCE [LARGE SCALE GENOMIC DNA]</scope>
    <source>
        <strain evidence="6">Uganda_cow_1</strain>
    </source>
</reference>
<evidence type="ECO:0000256" key="4">
    <source>
        <dbReference type="ARBA" id="ARBA00023136"/>
    </source>
</evidence>
<evidence type="ECO:0000256" key="1">
    <source>
        <dbReference type="ARBA" id="ARBA00004167"/>
    </source>
</evidence>
<dbReference type="GO" id="GO:0046475">
    <property type="term" value="P:glycerophospholipid catabolic process"/>
    <property type="evidence" value="ECO:0007669"/>
    <property type="project" value="TreeGrafter"/>
</dbReference>
<evidence type="ECO:0000313" key="6">
    <source>
        <dbReference type="EMBL" id="TPP64096.1"/>
    </source>
</evidence>
<dbReference type="AlphaFoldDB" id="A0A504YUX0"/>
<gene>
    <name evidence="6" type="ORF">FGIG_05614</name>
</gene>
<dbReference type="PANTHER" id="PTHR12988:SF6">
    <property type="entry name" value="SPHINGOMYELIN PHOSPHODIESTERASE 4"/>
    <property type="match status" value="1"/>
</dbReference>
<sequence>MALELPLCERVVWLTNLFQNGNVQEIHLMLPAIIDNIFAFTTGGEGWGLHLVRERQNPQLFNCIKAFFSPKGPFMECIGNKLNAQGSPFKYEMPSWILSNWGSPINATNSPEGTSLPLGAFEYFLLSFIVFPIHSKWNKNLNLHDFEETVYCAIFSAFLQFYLFTDSEAVNILAFRYYTIRPFQQITMYQRNYFHGFTQEQFDFNEINPLSEQGLFWQSEVFLQTVCEVLLSRYPKEQCQNLYPLTRFGIQKPMNFSNLHSEMSLKPSCCHIYLVRCFVKHLYHAAFNHMIPQSLTTPYQQALWNKISNFHKQLANSLCQQPVVASDNQQNLTTELRQLILHCFQHWPYDLSFEIVLETWLTAIQPWRYADSPQPCGSSSPILDTTDPCTLISARGSVAHQFNTWVSFAAAQHSLYSAPLLLFLQRAVCMDLRVTRNAYMVHRVVKVLSQRGFKNMLHSAEETLSQDALGNVKGNGIEIHKTMANGEKNSLWSPVFCEAASRLIQAAQSSQMQVHASLVQKSETIEAINLWGRIWNFVHNLLLDNGNRELKHLHKCDQYLNEMIIALKTFFLTDQDDISSSHMTCTIDPSISGRLQWDDATESPLIPVGRVRPARNEQTPPRRVQFIEAEEFSRRPAASSITDHNTPQQPATTKFRYSLSDGSDPASPQCGSELTPFDRFQILMGLRKPDVRFTGDRDFLPPCSYEVPVLVELFNTLSGYLNIRMRSRFMDWCSQSGFIGWAARQILLPASSRKITSKPFSSPSSSVYSDLNPKVSLRWLASYTSLIRLVLLYLIVFVLFGIRSPISFVVIVFSIYLLYKFLRLAFQYARETIVNYCSR</sequence>
<keyword evidence="7" id="KW-1185">Reference proteome</keyword>
<dbReference type="GO" id="GO:0046513">
    <property type="term" value="P:ceramide biosynthetic process"/>
    <property type="evidence" value="ECO:0007669"/>
    <property type="project" value="TreeGrafter"/>
</dbReference>
<evidence type="ECO:0000256" key="3">
    <source>
        <dbReference type="ARBA" id="ARBA00022989"/>
    </source>
</evidence>
<dbReference type="GO" id="GO:0050290">
    <property type="term" value="F:sphingomyelin phosphodiesterase D activity"/>
    <property type="evidence" value="ECO:0007669"/>
    <property type="project" value="InterPro"/>
</dbReference>
<dbReference type="STRING" id="46835.A0A504YUX0"/>
<dbReference type="InterPro" id="IPR024129">
    <property type="entry name" value="Sphingomy_SMPD4"/>
</dbReference>
<feature type="transmembrane region" description="Helical" evidence="5">
    <location>
        <begin position="790"/>
        <end position="819"/>
    </location>
</feature>
<keyword evidence="3 5" id="KW-1133">Transmembrane helix</keyword>
<dbReference type="Proteomes" id="UP000316759">
    <property type="component" value="Unassembled WGS sequence"/>
</dbReference>
<dbReference type="GO" id="GO:0016020">
    <property type="term" value="C:membrane"/>
    <property type="evidence" value="ECO:0007669"/>
    <property type="project" value="UniProtKB-SubCell"/>
</dbReference>
<comment type="caution">
    <text evidence="6">The sequence shown here is derived from an EMBL/GenBank/DDBJ whole genome shotgun (WGS) entry which is preliminary data.</text>
</comment>
<dbReference type="Pfam" id="PF14724">
    <property type="entry name" value="mit_SMPDase"/>
    <property type="match status" value="2"/>
</dbReference>
<proteinExistence type="predicted"/>
<name>A0A504YUX0_FASGI</name>
<evidence type="ECO:0000313" key="7">
    <source>
        <dbReference type="Proteomes" id="UP000316759"/>
    </source>
</evidence>
<evidence type="ECO:0000256" key="5">
    <source>
        <dbReference type="SAM" id="Phobius"/>
    </source>
</evidence>